<dbReference type="STRING" id="1131292.BCR24_04425"/>
<organism evidence="2 3">
    <name type="scientific">Enterococcus ureilyticus</name>
    <dbReference type="NCBI Taxonomy" id="1131292"/>
    <lineage>
        <taxon>Bacteria</taxon>
        <taxon>Bacillati</taxon>
        <taxon>Bacillota</taxon>
        <taxon>Bacilli</taxon>
        <taxon>Lactobacillales</taxon>
        <taxon>Enterococcaceae</taxon>
        <taxon>Enterococcus</taxon>
    </lineage>
</organism>
<keyword evidence="1" id="KW-1133">Transmembrane helix</keyword>
<evidence type="ECO:0008006" key="4">
    <source>
        <dbReference type="Google" id="ProtNLM"/>
    </source>
</evidence>
<feature type="transmembrane region" description="Helical" evidence="1">
    <location>
        <begin position="228"/>
        <end position="247"/>
    </location>
</feature>
<sequence>MLARIKGIFANKRKTNFILLMILVGLTLVRVIIQFKIPPVTLAGKGVDEHVFVVQATEFIKGNWFGDYDFITIVKNPMFSFFYVLLNKFSIPYPLGLMLLFITSCLALVYALAPIVKNKYGQSLIYLYLLYSPVMLDKHFGFRLYRDALLMPLILLVLASLIGLFLYRNRSKKILIFWALLAGISFSSFTYLREDSVWLKPLFFTALLITFIFLVFIKRPWKEKVYRIMFLVIPILVLQGCTYAISYQNLQKYGVFTVNDYTQTNFKNVVSDLISIDDGRNQEYIWVSEDTFREALSASPTLNKISKEVDWLYDPENGMTVEMEDSGDHEIFGGNIVWDLRLAVARAEQGYRQEMIVDGKSEKGGKVTDEYFKKVHEELSEAFDQGQLTRRSEGLSVSASSPAKTWSDIRRNVFPKMKHTLRENVFYSRYGIGLDGINPGHSLTTVSGDPEAVREIEMLINFPLNYPIGTPEAEFNKPVTYMAKRINGIISLYKWTSPIVILIAMIGFLYSGVRLIKKDYSEKNITVFLVGLGLILSYAVLLFGIAWAYSWVSGDTMSRLYYYSSGAIPVLQILSILGGISFVGLLRKIQTNHSKHHRKH</sequence>
<keyword evidence="1" id="KW-0472">Membrane</keyword>
<proteinExistence type="predicted"/>
<feature type="transmembrane region" description="Helical" evidence="1">
    <location>
        <begin position="174"/>
        <end position="192"/>
    </location>
</feature>
<dbReference type="Proteomes" id="UP000094469">
    <property type="component" value="Unassembled WGS sequence"/>
</dbReference>
<accession>A0A1E5HAV6</accession>
<feature type="transmembrane region" description="Helical" evidence="1">
    <location>
        <begin position="561"/>
        <end position="586"/>
    </location>
</feature>
<reference evidence="3" key="1">
    <citation type="submission" date="2016-09" db="EMBL/GenBank/DDBJ databases">
        <authorList>
            <person name="Gulvik C.A."/>
        </authorList>
    </citation>
    <scope>NUCLEOTIDE SEQUENCE [LARGE SCALE GENOMIC DNA]</scope>
    <source>
        <strain evidence="3">LMG 26676</strain>
    </source>
</reference>
<dbReference type="AlphaFoldDB" id="A0A1E5HAV6"/>
<evidence type="ECO:0000313" key="2">
    <source>
        <dbReference type="EMBL" id="OEG21955.1"/>
    </source>
</evidence>
<feature type="transmembrane region" description="Helical" evidence="1">
    <location>
        <begin position="492"/>
        <end position="513"/>
    </location>
</feature>
<protein>
    <recommendedName>
        <fullName evidence="4">Glycosyltransferase RgtA/B/C/D-like domain-containing protein</fullName>
    </recommendedName>
</protein>
<evidence type="ECO:0000256" key="1">
    <source>
        <dbReference type="SAM" id="Phobius"/>
    </source>
</evidence>
<dbReference type="EMBL" id="MIKC01000034">
    <property type="protein sequence ID" value="OEG21955.1"/>
    <property type="molecule type" value="Genomic_DNA"/>
</dbReference>
<feature type="transmembrane region" description="Helical" evidence="1">
    <location>
        <begin position="91"/>
        <end position="113"/>
    </location>
</feature>
<comment type="caution">
    <text evidence="2">The sequence shown here is derived from an EMBL/GenBank/DDBJ whole genome shotgun (WGS) entry which is preliminary data.</text>
</comment>
<gene>
    <name evidence="2" type="ORF">BCR24_04425</name>
</gene>
<feature type="transmembrane region" description="Helical" evidence="1">
    <location>
        <begin position="525"/>
        <end position="549"/>
    </location>
</feature>
<keyword evidence="1" id="KW-0812">Transmembrane</keyword>
<feature type="transmembrane region" description="Helical" evidence="1">
    <location>
        <begin position="148"/>
        <end position="167"/>
    </location>
</feature>
<evidence type="ECO:0000313" key="3">
    <source>
        <dbReference type="Proteomes" id="UP000094469"/>
    </source>
</evidence>
<feature type="transmembrane region" description="Helical" evidence="1">
    <location>
        <begin position="198"/>
        <end position="216"/>
    </location>
</feature>
<keyword evidence="3" id="KW-1185">Reference proteome</keyword>
<feature type="transmembrane region" description="Helical" evidence="1">
    <location>
        <begin position="16"/>
        <end position="33"/>
    </location>
</feature>
<name>A0A1E5HAV6_9ENTE</name>